<feature type="compositionally biased region" description="Polar residues" evidence="19">
    <location>
        <begin position="241"/>
        <end position="254"/>
    </location>
</feature>
<sequence length="657" mass="73398">MAHPGRRGYDNREIVLKYIHYKLSQRGYDWAANENRGPVSPNLSPPTAAGISSDHAGLLSLPPEPPGSAAASNVPLGDGLRPAPQAVLLTLCQAGDEFSRRYHRDFAQMSGQLHLTPFTARGRFVAVVEELFRDGVNWGRIVAFFEFGGVMCVESVNREMSPLVDSIAVWMTEYLNRHLHNWIQDNGGWDAFVELYGSNMRPVFDFSWISLKTILSLALIMSLSLQKRHFVLYKKKEQNDNMPNRKSSMTIDQETQTERKSDRASSPAAVTSRRAPSQRGVKRNSPGRPRGAAREETSAKTTRSEAPGAAAAARQLRRLFQQEEIHVRNKMSHAERPHGDKQHRYYESHGSDRPHEERRAKKPYPSNGRSIQGNPGNQHSRPSTANSDLYQKNKLPTHGYVNSPPNYDPEKETFSEKCNNLCSRRGILKFVEITVNILVLICVGASHAAIAGYSSMGGLGTGSFNIGSFYSPFEGTEFQEVRDLDMQYSQMRAPCVYGGVAFSLTLAALTLLFLIVGAKPIDRLSVKMLVAECAFDALACMGYIAAVGLYLHLIIQVNSTDTCKKRERLYARRGYTWMNCEVQGGDAAVSLFGIVAACLYFPSSVICALTIRNVRAFRSRMTRTQYSLENSYREREYQKDYRSPESTHNAQAVATLV</sequence>
<organism evidence="23 24">
    <name type="scientific">Platysternon megacephalum</name>
    <name type="common">big-headed turtle</name>
    <dbReference type="NCBI Taxonomy" id="55544"/>
    <lineage>
        <taxon>Eukaryota</taxon>
        <taxon>Metazoa</taxon>
        <taxon>Chordata</taxon>
        <taxon>Craniata</taxon>
        <taxon>Vertebrata</taxon>
        <taxon>Euteleostomi</taxon>
        <taxon>Archelosauria</taxon>
        <taxon>Testudinata</taxon>
        <taxon>Testudines</taxon>
        <taxon>Cryptodira</taxon>
        <taxon>Durocryptodira</taxon>
        <taxon>Testudinoidea</taxon>
        <taxon>Platysternidae</taxon>
        <taxon>Platysternon</taxon>
    </lineage>
</organism>
<dbReference type="InterPro" id="IPR002475">
    <property type="entry name" value="Bcl2-like"/>
</dbReference>
<feature type="transmembrane region" description="Helical" evidence="20">
    <location>
        <begin position="587"/>
        <end position="611"/>
    </location>
</feature>
<dbReference type="InterPro" id="IPR020726">
    <property type="entry name" value="Bcl2_BH2_motif_CS"/>
</dbReference>
<feature type="short sequence motif" description="BH4" evidence="17">
    <location>
        <begin position="11"/>
        <end position="30"/>
    </location>
</feature>
<dbReference type="GO" id="GO:0097192">
    <property type="term" value="P:extrinsic apoptotic signaling pathway in absence of ligand"/>
    <property type="evidence" value="ECO:0007669"/>
    <property type="project" value="TreeGrafter"/>
</dbReference>
<evidence type="ECO:0000256" key="14">
    <source>
        <dbReference type="ARBA" id="ARBA00023128"/>
    </source>
</evidence>
<dbReference type="InterPro" id="IPR046371">
    <property type="entry name" value="Bcl-2_BH1-3"/>
</dbReference>
<dbReference type="InterPro" id="IPR003093">
    <property type="entry name" value="Bcl2_BH4"/>
</dbReference>
<dbReference type="GO" id="GO:0051400">
    <property type="term" value="F:BH domain binding"/>
    <property type="evidence" value="ECO:0007669"/>
    <property type="project" value="TreeGrafter"/>
</dbReference>
<evidence type="ECO:0000256" key="6">
    <source>
        <dbReference type="ARBA" id="ARBA00009458"/>
    </source>
</evidence>
<keyword evidence="24" id="KW-1185">Reference proteome</keyword>
<dbReference type="PANTHER" id="PTHR11256:SF11">
    <property type="entry name" value="APOPTOSIS REGULATOR BCL-2"/>
    <property type="match status" value="1"/>
</dbReference>
<keyword evidence="14" id="KW-0496">Mitochondrion</keyword>
<dbReference type="PROSITE" id="PS51225">
    <property type="entry name" value="MARVEL"/>
    <property type="match status" value="1"/>
</dbReference>
<dbReference type="FunFam" id="1.10.437.10:FF:000006">
    <property type="entry name" value="Apoptosis regulator Bcl-2"/>
    <property type="match status" value="1"/>
</dbReference>
<evidence type="ECO:0000256" key="18">
    <source>
        <dbReference type="PROSITE-ProRule" id="PRU00581"/>
    </source>
</evidence>
<keyword evidence="9 18" id="KW-0812">Transmembrane</keyword>
<reference evidence="23 24" key="2">
    <citation type="submission" date="2019-04" db="EMBL/GenBank/DDBJ databases">
        <title>The genome sequence of big-headed turtle.</title>
        <authorList>
            <person name="Gong S."/>
        </authorList>
    </citation>
    <scope>NUCLEOTIDE SEQUENCE [LARGE SCALE GENOMIC DNA]</scope>
    <source>
        <strain evidence="23">DO16091913</strain>
        <tissue evidence="23">Muscle</tissue>
    </source>
</reference>
<feature type="region of interest" description="Disordered" evidence="19">
    <location>
        <begin position="328"/>
        <end position="413"/>
    </location>
</feature>
<dbReference type="GO" id="GO:0008630">
    <property type="term" value="P:intrinsic apoptotic signaling pathway in response to DNA damage"/>
    <property type="evidence" value="ECO:0007669"/>
    <property type="project" value="TreeGrafter"/>
</dbReference>
<dbReference type="PROSITE" id="PS50063">
    <property type="entry name" value="BH4_2"/>
    <property type="match status" value="1"/>
</dbReference>
<evidence type="ECO:0000256" key="3">
    <source>
        <dbReference type="ARBA" id="ARBA00004496"/>
    </source>
</evidence>
<evidence type="ECO:0000256" key="10">
    <source>
        <dbReference type="ARBA" id="ARBA00022703"/>
    </source>
</evidence>
<dbReference type="SUPFAM" id="SSF56854">
    <property type="entry name" value="Bcl-2 inhibitors of programmed cell death"/>
    <property type="match status" value="1"/>
</dbReference>
<name>A0A4D9EZ72_9SAUR</name>
<keyword evidence="8" id="KW-0963">Cytoplasm</keyword>
<evidence type="ECO:0000256" key="8">
    <source>
        <dbReference type="ARBA" id="ARBA00022490"/>
    </source>
</evidence>
<keyword evidence="16" id="KW-0539">Nucleus</keyword>
<evidence type="ECO:0000256" key="4">
    <source>
        <dbReference type="ARBA" id="ARBA00004572"/>
    </source>
</evidence>
<evidence type="ECO:0000256" key="15">
    <source>
        <dbReference type="ARBA" id="ARBA00023136"/>
    </source>
</evidence>
<dbReference type="GO" id="GO:0005789">
    <property type="term" value="C:endoplasmic reticulum membrane"/>
    <property type="evidence" value="ECO:0007669"/>
    <property type="project" value="UniProtKB-SubCell"/>
</dbReference>
<dbReference type="Pfam" id="PF00452">
    <property type="entry name" value="Bcl-2"/>
    <property type="match status" value="1"/>
</dbReference>
<feature type="domain" description="Apoptosis regulator Bcl-2 family BH4" evidence="21">
    <location>
        <begin position="11"/>
        <end position="30"/>
    </location>
</feature>
<evidence type="ECO:0000256" key="11">
    <source>
        <dbReference type="ARBA" id="ARBA00022787"/>
    </source>
</evidence>
<dbReference type="SMART" id="SM00337">
    <property type="entry name" value="BCL"/>
    <property type="match status" value="1"/>
</dbReference>
<dbReference type="GO" id="GO:0043066">
    <property type="term" value="P:negative regulation of apoptotic process"/>
    <property type="evidence" value="ECO:0007669"/>
    <property type="project" value="InterPro"/>
</dbReference>
<keyword evidence="12" id="KW-0256">Endoplasmic reticulum</keyword>
<evidence type="ECO:0000256" key="20">
    <source>
        <dbReference type="SAM" id="Phobius"/>
    </source>
</evidence>
<gene>
    <name evidence="23" type="ORF">DR999_PMT04298</name>
</gene>
<feature type="transmembrane region" description="Helical" evidence="20">
    <location>
        <begin position="496"/>
        <end position="517"/>
    </location>
</feature>
<feature type="domain" description="MARVEL" evidence="22">
    <location>
        <begin position="420"/>
        <end position="612"/>
    </location>
</feature>
<dbReference type="PROSITE" id="PS50062">
    <property type="entry name" value="BCL2_FAMILY"/>
    <property type="match status" value="1"/>
</dbReference>
<proteinExistence type="inferred from homology"/>
<evidence type="ECO:0000256" key="19">
    <source>
        <dbReference type="SAM" id="MobiDB-lite"/>
    </source>
</evidence>
<accession>A0A4D9EZ72</accession>
<evidence type="ECO:0000256" key="5">
    <source>
        <dbReference type="ARBA" id="ARBA00004590"/>
    </source>
</evidence>
<evidence type="ECO:0000256" key="9">
    <source>
        <dbReference type="ARBA" id="ARBA00022692"/>
    </source>
</evidence>
<dbReference type="InterPro" id="IPR020731">
    <property type="entry name" value="Bcl2_BH4_motif_CS"/>
</dbReference>
<dbReference type="InterPro" id="IPR008253">
    <property type="entry name" value="Marvel"/>
</dbReference>
<evidence type="ECO:0000313" key="24">
    <source>
        <dbReference type="Proteomes" id="UP000297703"/>
    </source>
</evidence>
<feature type="compositionally biased region" description="Polar residues" evidence="19">
    <location>
        <begin position="367"/>
        <end position="390"/>
    </location>
</feature>
<feature type="compositionally biased region" description="Low complexity" evidence="19">
    <location>
        <begin position="56"/>
        <end position="72"/>
    </location>
</feature>
<comment type="caution">
    <text evidence="23">The sequence shown here is derived from an EMBL/GenBank/DDBJ whole genome shotgun (WGS) entry which is preliminary data.</text>
</comment>
<evidence type="ECO:0000259" key="22">
    <source>
        <dbReference type="PROSITE" id="PS51225"/>
    </source>
</evidence>
<keyword evidence="15 18" id="KW-0472">Membrane</keyword>
<protein>
    <recommendedName>
        <fullName evidence="7">Apoptosis regulator Bcl-2</fullName>
    </recommendedName>
</protein>
<dbReference type="GO" id="GO:0001836">
    <property type="term" value="P:release of cytochrome c from mitochondria"/>
    <property type="evidence" value="ECO:0007669"/>
    <property type="project" value="TreeGrafter"/>
</dbReference>
<dbReference type="GO" id="GO:0005741">
    <property type="term" value="C:mitochondrial outer membrane"/>
    <property type="evidence" value="ECO:0007669"/>
    <property type="project" value="UniProtKB-SubCell"/>
</dbReference>
<dbReference type="CDD" id="cd06845">
    <property type="entry name" value="Bcl-2_like"/>
    <property type="match status" value="1"/>
</dbReference>
<dbReference type="PROSITE" id="PS01080">
    <property type="entry name" value="BH1"/>
    <property type="match status" value="1"/>
</dbReference>
<keyword evidence="10 17" id="KW-0053">Apoptosis</keyword>
<dbReference type="PROSITE" id="PS01258">
    <property type="entry name" value="BH2"/>
    <property type="match status" value="1"/>
</dbReference>
<feature type="region of interest" description="Disordered" evidence="19">
    <location>
        <begin position="241"/>
        <end position="313"/>
    </location>
</feature>
<keyword evidence="11" id="KW-1000">Mitochondrion outer membrane</keyword>
<evidence type="ECO:0000259" key="21">
    <source>
        <dbReference type="PROSITE" id="PS50063"/>
    </source>
</evidence>
<dbReference type="InterPro" id="IPR026298">
    <property type="entry name" value="Bcl-2_fam"/>
</dbReference>
<dbReference type="STRING" id="55544.A0A4D9EZ72"/>
<dbReference type="Proteomes" id="UP000297703">
    <property type="component" value="Unassembled WGS sequence"/>
</dbReference>
<evidence type="ECO:0000256" key="17">
    <source>
        <dbReference type="PROSITE-ProRule" id="PRU00025"/>
    </source>
</evidence>
<dbReference type="InterPro" id="IPR020717">
    <property type="entry name" value="Bcl2_BH1_motif_CS"/>
</dbReference>
<feature type="transmembrane region" description="Helical" evidence="20">
    <location>
        <begin position="529"/>
        <end position="551"/>
    </location>
</feature>
<dbReference type="AlphaFoldDB" id="A0A4D9EZ72"/>
<dbReference type="PROSITE" id="PS01260">
    <property type="entry name" value="BH4_1"/>
    <property type="match status" value="1"/>
</dbReference>
<dbReference type="Pfam" id="PF02180">
    <property type="entry name" value="BH4"/>
    <property type="match status" value="1"/>
</dbReference>
<dbReference type="InterPro" id="IPR013278">
    <property type="entry name" value="Apop_reg_Bcl2"/>
</dbReference>
<evidence type="ECO:0000313" key="23">
    <source>
        <dbReference type="EMBL" id="TFK12388.1"/>
    </source>
</evidence>
<dbReference type="SMART" id="SM00265">
    <property type="entry name" value="BH4"/>
    <property type="match status" value="1"/>
</dbReference>
<dbReference type="InterPro" id="IPR036834">
    <property type="entry name" value="Bcl-2-like_sf"/>
</dbReference>
<dbReference type="GO" id="GO:0031965">
    <property type="term" value="C:nuclear membrane"/>
    <property type="evidence" value="ECO:0007669"/>
    <property type="project" value="UniProtKB-SubCell"/>
</dbReference>
<dbReference type="PRINTS" id="PR01862">
    <property type="entry name" value="BCL2FAMILY"/>
</dbReference>
<feature type="region of interest" description="Disordered" evidence="19">
    <location>
        <begin position="54"/>
        <end position="76"/>
    </location>
</feature>
<dbReference type="OrthoDB" id="9946445at2759"/>
<dbReference type="Gene3D" id="1.10.437.10">
    <property type="entry name" value="Blc2-like"/>
    <property type="match status" value="1"/>
</dbReference>
<evidence type="ECO:0000256" key="16">
    <source>
        <dbReference type="ARBA" id="ARBA00023242"/>
    </source>
</evidence>
<evidence type="ECO:0000256" key="13">
    <source>
        <dbReference type="ARBA" id="ARBA00022989"/>
    </source>
</evidence>
<comment type="similarity">
    <text evidence="6">Belongs to the Bcl-2 family.</text>
</comment>
<evidence type="ECO:0000256" key="1">
    <source>
        <dbReference type="ARBA" id="ARBA00004141"/>
    </source>
</evidence>
<evidence type="ECO:0000256" key="2">
    <source>
        <dbReference type="ARBA" id="ARBA00004389"/>
    </source>
</evidence>
<dbReference type="PRINTS" id="PR01863">
    <property type="entry name" value="APOPREGBCL2"/>
</dbReference>
<keyword evidence="23" id="KW-0675">Receptor</keyword>
<evidence type="ECO:0000256" key="7">
    <source>
        <dbReference type="ARBA" id="ARBA00018573"/>
    </source>
</evidence>
<dbReference type="PANTHER" id="PTHR11256">
    <property type="entry name" value="BCL-2 RELATED"/>
    <property type="match status" value="1"/>
</dbReference>
<keyword evidence="13 20" id="KW-1133">Transmembrane helix</keyword>
<feature type="compositionally biased region" description="Basic and acidic residues" evidence="19">
    <location>
        <begin position="328"/>
        <end position="359"/>
    </location>
</feature>
<comment type="subcellular location">
    <subcellularLocation>
        <location evidence="3">Cytoplasm</location>
    </subcellularLocation>
    <subcellularLocation>
        <location evidence="2">Endoplasmic reticulum membrane</location>
        <topology evidence="2">Single-pass membrane protein</topology>
    </subcellularLocation>
    <subcellularLocation>
        <location evidence="1">Membrane</location>
        <topology evidence="1">Multi-pass membrane protein</topology>
    </subcellularLocation>
    <subcellularLocation>
        <location evidence="4">Mitochondrion outer membrane</location>
        <topology evidence="4">Single-pass membrane protein</topology>
    </subcellularLocation>
    <subcellularLocation>
        <location evidence="5">Nucleus membrane</location>
        <topology evidence="5">Single-pass membrane protein</topology>
    </subcellularLocation>
</comment>
<feature type="transmembrane region" description="Helical" evidence="20">
    <location>
        <begin position="433"/>
        <end position="453"/>
    </location>
</feature>
<reference evidence="23 24" key="1">
    <citation type="submission" date="2019-04" db="EMBL/GenBank/DDBJ databases">
        <title>Draft genome of the big-headed turtle Platysternon megacephalum.</title>
        <authorList>
            <person name="Gong S."/>
        </authorList>
    </citation>
    <scope>NUCLEOTIDE SEQUENCE [LARGE SCALE GENOMIC DNA]</scope>
    <source>
        <strain evidence="23">DO16091913</strain>
        <tissue evidence="23">Muscle</tissue>
    </source>
</reference>
<dbReference type="EMBL" id="QXTE01000023">
    <property type="protein sequence ID" value="TFK12388.1"/>
    <property type="molecule type" value="Genomic_DNA"/>
</dbReference>
<evidence type="ECO:0000256" key="12">
    <source>
        <dbReference type="ARBA" id="ARBA00022824"/>
    </source>
</evidence>